<comment type="caution">
    <text evidence="3">The sequence shown here is derived from an EMBL/GenBank/DDBJ whole genome shotgun (WGS) entry which is preliminary data.</text>
</comment>
<dbReference type="PANTHER" id="PTHR10677:SF3">
    <property type="entry name" value="FI07626P-RELATED"/>
    <property type="match status" value="1"/>
</dbReference>
<feature type="domain" description="Ubiquitin-like" evidence="2">
    <location>
        <begin position="2"/>
        <end position="77"/>
    </location>
</feature>
<feature type="compositionally biased region" description="Polar residues" evidence="1">
    <location>
        <begin position="75"/>
        <end position="116"/>
    </location>
</feature>
<evidence type="ECO:0000256" key="1">
    <source>
        <dbReference type="SAM" id="MobiDB-lite"/>
    </source>
</evidence>
<dbReference type="InterPro" id="IPR029071">
    <property type="entry name" value="Ubiquitin-like_domsf"/>
</dbReference>
<dbReference type="InterPro" id="IPR015496">
    <property type="entry name" value="Ubiquilin"/>
</dbReference>
<dbReference type="InterPro" id="IPR000626">
    <property type="entry name" value="Ubiquitin-like_dom"/>
</dbReference>
<proteinExistence type="predicted"/>
<accession>A0ABV2AL29</accession>
<feature type="non-terminal residue" evidence="3">
    <location>
        <position position="151"/>
    </location>
</feature>
<dbReference type="PROSITE" id="PS50053">
    <property type="entry name" value="UBIQUITIN_2"/>
    <property type="match status" value="1"/>
</dbReference>
<dbReference type="SMART" id="SM00213">
    <property type="entry name" value="UBQ"/>
    <property type="match status" value="1"/>
</dbReference>
<gene>
    <name evidence="3" type="ORF">MHBO_002042</name>
</gene>
<dbReference type="EMBL" id="JBDODL010000632">
    <property type="protein sequence ID" value="MES1920365.1"/>
    <property type="molecule type" value="Genomic_DNA"/>
</dbReference>
<dbReference type="Gene3D" id="3.10.20.90">
    <property type="entry name" value="Phosphatidylinositol 3-kinase Catalytic Subunit, Chain A, domain 1"/>
    <property type="match status" value="1"/>
</dbReference>
<name>A0ABV2AL29_9EUKA</name>
<keyword evidence="4" id="KW-1185">Reference proteome</keyword>
<dbReference type="Proteomes" id="UP001439008">
    <property type="component" value="Unassembled WGS sequence"/>
</dbReference>
<dbReference type="Pfam" id="PF00240">
    <property type="entry name" value="ubiquitin"/>
    <property type="match status" value="1"/>
</dbReference>
<evidence type="ECO:0000313" key="3">
    <source>
        <dbReference type="EMBL" id="MES1920365.1"/>
    </source>
</evidence>
<dbReference type="SUPFAM" id="SSF54236">
    <property type="entry name" value="Ubiquitin-like"/>
    <property type="match status" value="1"/>
</dbReference>
<evidence type="ECO:0000259" key="2">
    <source>
        <dbReference type="PROSITE" id="PS50053"/>
    </source>
</evidence>
<reference evidence="3 4" key="1">
    <citation type="journal article" date="2024" name="BMC Biol.">
        <title>Comparative genomics of Ascetosporea gives new insight into the evolutionary basis for animal parasitism in Rhizaria.</title>
        <authorList>
            <person name="Hiltunen Thoren M."/>
            <person name="Onut-Brannstrom I."/>
            <person name="Alfjorden A."/>
            <person name="Peckova H."/>
            <person name="Swords F."/>
            <person name="Hooper C."/>
            <person name="Holzer A.S."/>
            <person name="Bass D."/>
            <person name="Burki F."/>
        </authorList>
    </citation>
    <scope>NUCLEOTIDE SEQUENCE [LARGE SCALE GENOMIC DNA]</scope>
    <source>
        <strain evidence="3">20-A016</strain>
    </source>
</reference>
<dbReference type="PANTHER" id="PTHR10677">
    <property type="entry name" value="UBIQUILIN"/>
    <property type="match status" value="1"/>
</dbReference>
<sequence length="151" mass="16524">MAIINIKRTKGDSFKVDVPLESTVAEMMRKCKEKTDIEPSNQKMIYKGKILKPDEILKETGLEENHVVILIRSAKPSNPQQNVSNSANTDSQPQQPNYQQSASSAGFQPNSGNSGMFGQANMGGAFGNPELQNLLNDPAAMMQTMQNPVVQ</sequence>
<feature type="region of interest" description="Disordered" evidence="1">
    <location>
        <begin position="73"/>
        <end position="124"/>
    </location>
</feature>
<organism evidence="3 4">
    <name type="scientific">Bonamia ostreae</name>
    <dbReference type="NCBI Taxonomy" id="126728"/>
    <lineage>
        <taxon>Eukaryota</taxon>
        <taxon>Sar</taxon>
        <taxon>Rhizaria</taxon>
        <taxon>Endomyxa</taxon>
        <taxon>Ascetosporea</taxon>
        <taxon>Haplosporida</taxon>
        <taxon>Bonamia</taxon>
    </lineage>
</organism>
<protein>
    <recommendedName>
        <fullName evidence="2">Ubiquitin-like domain-containing protein</fullName>
    </recommendedName>
</protein>
<evidence type="ECO:0000313" key="4">
    <source>
        <dbReference type="Proteomes" id="UP001439008"/>
    </source>
</evidence>